<feature type="coiled-coil region" evidence="9">
    <location>
        <begin position="419"/>
        <end position="572"/>
    </location>
</feature>
<keyword evidence="5 8" id="KW-0067">ATP-binding</keyword>
<comment type="similarity">
    <text evidence="8">Belongs to the TRAFAC class myosin-kinesin ATPase superfamily. Kinesin family.</text>
</comment>
<dbReference type="GO" id="GO:0007018">
    <property type="term" value="P:microtubule-based movement"/>
    <property type="evidence" value="ECO:0007669"/>
    <property type="project" value="InterPro"/>
</dbReference>
<comment type="subcellular location">
    <subcellularLocation>
        <location evidence="1">Cytoplasm</location>
        <location evidence="1">Cytoskeleton</location>
    </subcellularLocation>
</comment>
<dbReference type="InterPro" id="IPR036961">
    <property type="entry name" value="Kinesin_motor_dom_sf"/>
</dbReference>
<sequence>MANDFIEKESISVVVRCRGRNTRETESKSPIIVDVPSITGSDQVSINASGDFSLASKISSTRTYKVDQVYGPGADQQTFFEGVASPLFDEFLKGYNCTIFAYGQTGTGKTYTMCGDLGGNDFIRSTVTSHENSSVEFKDSTGNPKTTSNPKYTINNYNSNNNSNDNKINSFEISPDAGLVPRILCKLFENLNILRDDWSVKCSFVEIYNEELKDLLADPAISRSSKLRIFEKKKPNSITNSIKIDGLEEIYISNVDQGLSLLKQGIECRKTASTKLNDYSSRSHTIFTITLLKKNINNEYQISKLNLVDLAGSENILRSGAVNQRAKEAGSINQSLLTLGRVINSLVDGGNYIPYRECKLTRILQDSLGGDTKTILVANISPSILDCQATLSTLEYATKAKNIKNNAVIGSSVLKTVLVKELTDEISRLKMDLLATRSKEGVILSESNYKDLMIDQENYKSEIEEMKRNNEILNLRLNQVSETLNNSHRDNSEIKQQIEIINLKNNELKTEIESKNLKEIELINISKNAIDLANKEHENLIKFQNKNKEFLNNSLNNEILIMKKNFQKLIEDNLNDNDTINNSINESINFESNEFLSENFNSDDITNNKLLKGLNQIINKISIDFENLKEENSIINDSSIFEKTEEFKKFKDELNNKFKEINDSIKFSNFKIESLYNNIGNYGHFLENNFLKINKNIIEKNFKLNSNKLDGLINNFKTEINDMIKDSINNTINDQINDFKTIIGTKQKEFDTNSYNDVMSIKDSLNKILNSIEDNSIKIINKSETDLGNLNYIKAKLNKENQILNNLQPKLITISEFSNIIFNCFNSINEFKDKRVKSLNSIEIIINDLQSKISNHVLEFTNSDTHGSRGSNSAGSSASSGSENYIDKFNQLNMILDQFKISKTAVNKNMSRPSTPVISGKLLLQSPERRKIIVSPDRNKRPLTQNNNLVNVEELENKRKRIESLSNNGNYKTNQICNVNSNSGGSGGSGFTNKSRISTKLSSRSSSFQNFKK</sequence>
<keyword evidence="7" id="KW-0206">Cytoskeleton</keyword>
<organism evidence="12 13">
    <name type="scientific">Candida boidinii</name>
    <name type="common">Yeast</name>
    <dbReference type="NCBI Taxonomy" id="5477"/>
    <lineage>
        <taxon>Eukaryota</taxon>
        <taxon>Fungi</taxon>
        <taxon>Dikarya</taxon>
        <taxon>Ascomycota</taxon>
        <taxon>Saccharomycotina</taxon>
        <taxon>Pichiomycetes</taxon>
        <taxon>Pichiales</taxon>
        <taxon>Pichiaceae</taxon>
        <taxon>Ogataea</taxon>
        <taxon>Ogataea/Candida clade</taxon>
    </lineage>
</organism>
<evidence type="ECO:0000256" key="5">
    <source>
        <dbReference type="ARBA" id="ARBA00022840"/>
    </source>
</evidence>
<dbReference type="GO" id="GO:0005876">
    <property type="term" value="C:spindle microtubule"/>
    <property type="evidence" value="ECO:0007669"/>
    <property type="project" value="TreeGrafter"/>
</dbReference>
<feature type="domain" description="Kinesin motor" evidence="11">
    <location>
        <begin position="10"/>
        <end position="403"/>
    </location>
</feature>
<dbReference type="GO" id="GO:0005524">
    <property type="term" value="F:ATP binding"/>
    <property type="evidence" value="ECO:0007669"/>
    <property type="project" value="UniProtKB-UniRule"/>
</dbReference>
<evidence type="ECO:0000256" key="3">
    <source>
        <dbReference type="ARBA" id="ARBA00022701"/>
    </source>
</evidence>
<dbReference type="InterPro" id="IPR019821">
    <property type="entry name" value="Kinesin_motor_CS"/>
</dbReference>
<dbReference type="PANTHER" id="PTHR47970">
    <property type="entry name" value="KINESIN-LIKE PROTEIN KIF11"/>
    <property type="match status" value="1"/>
</dbReference>
<dbReference type="GO" id="GO:0008569">
    <property type="term" value="F:minus-end-directed microtubule motor activity"/>
    <property type="evidence" value="ECO:0007669"/>
    <property type="project" value="TreeGrafter"/>
</dbReference>
<dbReference type="PRINTS" id="PR00380">
    <property type="entry name" value="KINESINHEAVY"/>
</dbReference>
<dbReference type="SMART" id="SM00129">
    <property type="entry name" value="KISc"/>
    <property type="match status" value="1"/>
</dbReference>
<evidence type="ECO:0000313" key="13">
    <source>
        <dbReference type="Proteomes" id="UP001165120"/>
    </source>
</evidence>
<dbReference type="Proteomes" id="UP001165120">
    <property type="component" value="Unassembled WGS sequence"/>
</dbReference>
<gene>
    <name evidence="12" type="ORF">Cboi02_000055400</name>
</gene>
<evidence type="ECO:0000256" key="6">
    <source>
        <dbReference type="ARBA" id="ARBA00023175"/>
    </source>
</evidence>
<accession>A0A9W6STU2</accession>
<dbReference type="GO" id="GO:0005634">
    <property type="term" value="C:nucleus"/>
    <property type="evidence" value="ECO:0007669"/>
    <property type="project" value="TreeGrafter"/>
</dbReference>
<dbReference type="GO" id="GO:0000073">
    <property type="term" value="P:initial mitotic spindle pole body separation"/>
    <property type="evidence" value="ECO:0007669"/>
    <property type="project" value="TreeGrafter"/>
</dbReference>
<dbReference type="PROSITE" id="PS00411">
    <property type="entry name" value="KINESIN_MOTOR_1"/>
    <property type="match status" value="1"/>
</dbReference>
<dbReference type="Gene3D" id="3.40.850.10">
    <property type="entry name" value="Kinesin motor domain"/>
    <property type="match status" value="1"/>
</dbReference>
<comment type="caution">
    <text evidence="12">The sequence shown here is derived from an EMBL/GenBank/DDBJ whole genome shotgun (WGS) entry which is preliminary data.</text>
</comment>
<evidence type="ECO:0000256" key="7">
    <source>
        <dbReference type="ARBA" id="ARBA00023212"/>
    </source>
</evidence>
<evidence type="ECO:0000259" key="11">
    <source>
        <dbReference type="PROSITE" id="PS50067"/>
    </source>
</evidence>
<feature type="binding site" evidence="8">
    <location>
        <begin position="103"/>
        <end position="110"/>
    </location>
    <ligand>
        <name>ATP</name>
        <dbReference type="ChEBI" id="CHEBI:30616"/>
    </ligand>
</feature>
<dbReference type="PROSITE" id="PS50067">
    <property type="entry name" value="KINESIN_MOTOR_2"/>
    <property type="match status" value="1"/>
</dbReference>
<dbReference type="PANTHER" id="PTHR47970:SF12">
    <property type="entry name" value="KINESIN FAMILY MEMBER 11"/>
    <property type="match status" value="1"/>
</dbReference>
<evidence type="ECO:0000256" key="1">
    <source>
        <dbReference type="ARBA" id="ARBA00004245"/>
    </source>
</evidence>
<dbReference type="GO" id="GO:0008574">
    <property type="term" value="F:plus-end-directed microtubule motor activity"/>
    <property type="evidence" value="ECO:0007669"/>
    <property type="project" value="TreeGrafter"/>
</dbReference>
<dbReference type="InterPro" id="IPR047149">
    <property type="entry name" value="KIF11-like"/>
</dbReference>
<evidence type="ECO:0000256" key="10">
    <source>
        <dbReference type="SAM" id="MobiDB-lite"/>
    </source>
</evidence>
<name>A0A9W6STU2_CANBO</name>
<keyword evidence="9" id="KW-0175">Coiled coil</keyword>
<dbReference type="SUPFAM" id="SSF52540">
    <property type="entry name" value="P-loop containing nucleoside triphosphate hydrolases"/>
    <property type="match status" value="1"/>
</dbReference>
<dbReference type="GO" id="GO:0072686">
    <property type="term" value="C:mitotic spindle"/>
    <property type="evidence" value="ECO:0007669"/>
    <property type="project" value="TreeGrafter"/>
</dbReference>
<feature type="compositionally biased region" description="Low complexity" evidence="10">
    <location>
        <begin position="868"/>
        <end position="881"/>
    </location>
</feature>
<reference evidence="12" key="1">
    <citation type="submission" date="2023-04" db="EMBL/GenBank/DDBJ databases">
        <title>Candida boidinii NBRC 10035.</title>
        <authorList>
            <person name="Ichikawa N."/>
            <person name="Sato H."/>
            <person name="Tonouchi N."/>
        </authorList>
    </citation>
    <scope>NUCLEOTIDE SEQUENCE</scope>
    <source>
        <strain evidence="12">NBRC 10035</strain>
    </source>
</reference>
<dbReference type="InterPro" id="IPR027417">
    <property type="entry name" value="P-loop_NTPase"/>
</dbReference>
<feature type="region of interest" description="Disordered" evidence="10">
    <location>
        <begin position="861"/>
        <end position="881"/>
    </location>
</feature>
<protein>
    <submittedName>
        <fullName evidence="12">Unnamed protein product</fullName>
    </submittedName>
</protein>
<feature type="compositionally biased region" description="Low complexity" evidence="10">
    <location>
        <begin position="994"/>
        <end position="1007"/>
    </location>
</feature>
<evidence type="ECO:0000256" key="9">
    <source>
        <dbReference type="SAM" id="Coils"/>
    </source>
</evidence>
<feature type="compositionally biased region" description="Polar residues" evidence="10">
    <location>
        <begin position="966"/>
        <end position="979"/>
    </location>
</feature>
<dbReference type="AlphaFoldDB" id="A0A9W6STU2"/>
<evidence type="ECO:0000256" key="8">
    <source>
        <dbReference type="PROSITE-ProRule" id="PRU00283"/>
    </source>
</evidence>
<evidence type="ECO:0000313" key="12">
    <source>
        <dbReference type="EMBL" id="GME67123.1"/>
    </source>
</evidence>
<keyword evidence="4 8" id="KW-0547">Nucleotide-binding</keyword>
<evidence type="ECO:0000256" key="2">
    <source>
        <dbReference type="ARBA" id="ARBA00022490"/>
    </source>
</evidence>
<dbReference type="EMBL" id="BSXN01000104">
    <property type="protein sequence ID" value="GME67123.1"/>
    <property type="molecule type" value="Genomic_DNA"/>
</dbReference>
<keyword evidence="6 8" id="KW-0505">Motor protein</keyword>
<keyword evidence="2" id="KW-0963">Cytoplasm</keyword>
<keyword evidence="3" id="KW-0493">Microtubule</keyword>
<dbReference type="Pfam" id="PF00225">
    <property type="entry name" value="Kinesin"/>
    <property type="match status" value="1"/>
</dbReference>
<evidence type="ECO:0000256" key="4">
    <source>
        <dbReference type="ARBA" id="ARBA00022741"/>
    </source>
</evidence>
<dbReference type="InterPro" id="IPR001752">
    <property type="entry name" value="Kinesin_motor_dom"/>
</dbReference>
<feature type="region of interest" description="Disordered" evidence="10">
    <location>
        <begin position="966"/>
        <end position="1013"/>
    </location>
</feature>
<keyword evidence="13" id="KW-1185">Reference proteome</keyword>
<dbReference type="GO" id="GO:0008017">
    <property type="term" value="F:microtubule binding"/>
    <property type="evidence" value="ECO:0007669"/>
    <property type="project" value="InterPro"/>
</dbReference>
<proteinExistence type="inferred from homology"/>